<feature type="transmembrane region" description="Helical" evidence="5">
    <location>
        <begin position="57"/>
        <end position="77"/>
    </location>
</feature>
<dbReference type="InterPro" id="IPR011701">
    <property type="entry name" value="MFS"/>
</dbReference>
<dbReference type="PROSITE" id="PS50850">
    <property type="entry name" value="MFS"/>
    <property type="match status" value="1"/>
</dbReference>
<feature type="transmembrane region" description="Helical" evidence="5">
    <location>
        <begin position="89"/>
        <end position="109"/>
    </location>
</feature>
<name>A0A1Y3UCP4_9ACTN</name>
<dbReference type="eggNOG" id="COG2211">
    <property type="taxonomic scope" value="Bacteria"/>
</dbReference>
<dbReference type="AlphaFoldDB" id="A0A1Y3UCP4"/>
<dbReference type="InterPro" id="IPR036259">
    <property type="entry name" value="MFS_trans_sf"/>
</dbReference>
<keyword evidence="2 5" id="KW-0812">Transmembrane</keyword>
<feature type="transmembrane region" description="Helical" evidence="5">
    <location>
        <begin position="115"/>
        <end position="138"/>
    </location>
</feature>
<protein>
    <submittedName>
        <fullName evidence="7">MFS transporter</fullName>
    </submittedName>
</protein>
<dbReference type="Gene3D" id="1.20.1250.20">
    <property type="entry name" value="MFS general substrate transporter like domains"/>
    <property type="match status" value="2"/>
</dbReference>
<dbReference type="SUPFAM" id="SSF103473">
    <property type="entry name" value="MFS general substrate transporter"/>
    <property type="match status" value="1"/>
</dbReference>
<feature type="transmembrane region" description="Helical" evidence="5">
    <location>
        <begin position="158"/>
        <end position="177"/>
    </location>
</feature>
<dbReference type="Proteomes" id="UP000196560">
    <property type="component" value="Unassembled WGS sequence"/>
</dbReference>
<evidence type="ECO:0000313" key="8">
    <source>
        <dbReference type="Proteomes" id="UP000196560"/>
    </source>
</evidence>
<evidence type="ECO:0000256" key="5">
    <source>
        <dbReference type="SAM" id="Phobius"/>
    </source>
</evidence>
<dbReference type="InterPro" id="IPR020846">
    <property type="entry name" value="MFS_dom"/>
</dbReference>
<evidence type="ECO:0000259" key="6">
    <source>
        <dbReference type="PROSITE" id="PS50850"/>
    </source>
</evidence>
<accession>A0A1Y3UCP4</accession>
<comment type="subcellular location">
    <subcellularLocation>
        <location evidence="1">Cell membrane</location>
        <topology evidence="1">Multi-pass membrane protein</topology>
    </subcellularLocation>
</comment>
<sequence length="446" mass="48424">MASQDKTAVKRASKLDYASVAFAALPFMGMISFWQVFDGIVPLMLTNTFNLDNAATGVVMALDNIFGLFLLPLFGILSDRCASKLGRRTPFIMAGSAVAAIAVPLIAVANNMRSFPLLIAMILLTLVAICAYRTMTVAIVADITPRPLRTKADSIEKIVGYAGTGVMLVAITLLVPDVEHPDYLPLFGLQAAFILGSALLYFWRIREPQLVERMHEKSLEMGIEEAQIDTDDSPEAGGKQRVTDPSIRMSIIMILAATFFYYMSYNAMTTNISRYADAFFGMAGGSYAIINIVTIAGGLLSYVPIANLSLKYGRKAMAVITSAVVVVGSAIIWLVPGFNPLFYVVFLFMGAALGGVDLCVYPMLLELCDSNSVGRYSGYYYTVSMAAQVVTPILSGMVMDAAPTMLFGYITLMGAFMLVTVLAAKHGDTILIDEVARREEAYEEQR</sequence>
<feature type="transmembrane region" description="Helical" evidence="5">
    <location>
        <begin position="247"/>
        <end position="265"/>
    </location>
</feature>
<feature type="transmembrane region" description="Helical" evidence="5">
    <location>
        <begin position="341"/>
        <end position="367"/>
    </location>
</feature>
<feature type="transmembrane region" description="Helical" evidence="5">
    <location>
        <begin position="20"/>
        <end position="37"/>
    </location>
</feature>
<evidence type="ECO:0000313" key="7">
    <source>
        <dbReference type="EMBL" id="OUN43120.1"/>
    </source>
</evidence>
<evidence type="ECO:0000256" key="3">
    <source>
        <dbReference type="ARBA" id="ARBA00022989"/>
    </source>
</evidence>
<dbReference type="Pfam" id="PF07690">
    <property type="entry name" value="MFS_1"/>
    <property type="match status" value="1"/>
</dbReference>
<keyword evidence="3 5" id="KW-1133">Transmembrane helix</keyword>
<dbReference type="STRING" id="1118060.GCA_000311845_01549"/>
<dbReference type="GO" id="GO:0022857">
    <property type="term" value="F:transmembrane transporter activity"/>
    <property type="evidence" value="ECO:0007669"/>
    <property type="project" value="InterPro"/>
</dbReference>
<feature type="transmembrane region" description="Helical" evidence="5">
    <location>
        <begin position="317"/>
        <end position="335"/>
    </location>
</feature>
<proteinExistence type="predicted"/>
<gene>
    <name evidence="7" type="ORF">B5G21_05905</name>
</gene>
<keyword evidence="4 5" id="KW-0472">Membrane</keyword>
<comment type="caution">
    <text evidence="7">The sequence shown here is derived from an EMBL/GenBank/DDBJ whole genome shotgun (WGS) entry which is preliminary data.</text>
</comment>
<evidence type="ECO:0000256" key="2">
    <source>
        <dbReference type="ARBA" id="ARBA00022692"/>
    </source>
</evidence>
<dbReference type="EMBL" id="NFHO01000005">
    <property type="protein sequence ID" value="OUN43120.1"/>
    <property type="molecule type" value="Genomic_DNA"/>
</dbReference>
<feature type="transmembrane region" description="Helical" evidence="5">
    <location>
        <begin position="405"/>
        <end position="424"/>
    </location>
</feature>
<dbReference type="RefSeq" id="WP_087186400.1">
    <property type="nucleotide sequence ID" value="NZ_NFHO01000005.1"/>
</dbReference>
<evidence type="ECO:0000256" key="1">
    <source>
        <dbReference type="ARBA" id="ARBA00004651"/>
    </source>
</evidence>
<dbReference type="PANTHER" id="PTHR23528:SF1">
    <property type="entry name" value="MAJOR FACILITATOR SUPERFAMILY (MFS) PROFILE DOMAIN-CONTAINING PROTEIN"/>
    <property type="match status" value="1"/>
</dbReference>
<feature type="domain" description="Major facilitator superfamily (MFS) profile" evidence="6">
    <location>
        <begin position="18"/>
        <end position="426"/>
    </location>
</feature>
<feature type="transmembrane region" description="Helical" evidence="5">
    <location>
        <begin position="183"/>
        <end position="203"/>
    </location>
</feature>
<reference evidence="8" key="1">
    <citation type="submission" date="2017-04" db="EMBL/GenBank/DDBJ databases">
        <title>Function of individual gut microbiota members based on whole genome sequencing of pure cultures obtained from chicken caecum.</title>
        <authorList>
            <person name="Medvecky M."/>
            <person name="Cejkova D."/>
            <person name="Polansky O."/>
            <person name="Karasova D."/>
            <person name="Kubasova T."/>
            <person name="Cizek A."/>
            <person name="Rychlik I."/>
        </authorList>
    </citation>
    <scope>NUCLEOTIDE SEQUENCE [LARGE SCALE GENOMIC DNA]</scope>
    <source>
        <strain evidence="8">An70</strain>
    </source>
</reference>
<dbReference type="GO" id="GO:0005886">
    <property type="term" value="C:plasma membrane"/>
    <property type="evidence" value="ECO:0007669"/>
    <property type="project" value="UniProtKB-SubCell"/>
</dbReference>
<feature type="transmembrane region" description="Helical" evidence="5">
    <location>
        <begin position="379"/>
        <end position="399"/>
    </location>
</feature>
<keyword evidence="8" id="KW-1185">Reference proteome</keyword>
<evidence type="ECO:0000256" key="4">
    <source>
        <dbReference type="ARBA" id="ARBA00023136"/>
    </source>
</evidence>
<dbReference type="PANTHER" id="PTHR23528">
    <property type="match status" value="1"/>
</dbReference>
<feature type="transmembrane region" description="Helical" evidence="5">
    <location>
        <begin position="285"/>
        <end position="305"/>
    </location>
</feature>
<organism evidence="7 8">
    <name type="scientific">Enorma massiliensis</name>
    <dbReference type="NCBI Taxonomy" id="1472761"/>
    <lineage>
        <taxon>Bacteria</taxon>
        <taxon>Bacillati</taxon>
        <taxon>Actinomycetota</taxon>
        <taxon>Coriobacteriia</taxon>
        <taxon>Coriobacteriales</taxon>
        <taxon>Coriobacteriaceae</taxon>
        <taxon>Enorma</taxon>
    </lineage>
</organism>